<gene>
    <name evidence="2" type="ORF">QYF61_001064</name>
</gene>
<dbReference type="AlphaFoldDB" id="A0AAN7MKZ0"/>
<accession>A0AAN7MKZ0</accession>
<name>A0AAN7MKZ0_MYCAM</name>
<evidence type="ECO:0000313" key="2">
    <source>
        <dbReference type="EMBL" id="KAK4806141.1"/>
    </source>
</evidence>
<feature type="compositionally biased region" description="Polar residues" evidence="1">
    <location>
        <begin position="172"/>
        <end position="182"/>
    </location>
</feature>
<proteinExistence type="predicted"/>
<organism evidence="2 3">
    <name type="scientific">Mycteria americana</name>
    <name type="common">Wood stork</name>
    <dbReference type="NCBI Taxonomy" id="33587"/>
    <lineage>
        <taxon>Eukaryota</taxon>
        <taxon>Metazoa</taxon>
        <taxon>Chordata</taxon>
        <taxon>Craniata</taxon>
        <taxon>Vertebrata</taxon>
        <taxon>Euteleostomi</taxon>
        <taxon>Archelosauria</taxon>
        <taxon>Archosauria</taxon>
        <taxon>Dinosauria</taxon>
        <taxon>Saurischia</taxon>
        <taxon>Theropoda</taxon>
        <taxon>Coelurosauria</taxon>
        <taxon>Aves</taxon>
        <taxon>Neognathae</taxon>
        <taxon>Neoaves</taxon>
        <taxon>Aequornithes</taxon>
        <taxon>Ciconiiformes</taxon>
        <taxon>Ciconiidae</taxon>
        <taxon>Mycteria</taxon>
    </lineage>
</organism>
<evidence type="ECO:0000313" key="3">
    <source>
        <dbReference type="Proteomes" id="UP001333110"/>
    </source>
</evidence>
<keyword evidence="3" id="KW-1185">Reference proteome</keyword>
<dbReference type="Proteomes" id="UP001333110">
    <property type="component" value="Unassembled WGS sequence"/>
</dbReference>
<dbReference type="EMBL" id="JAUNZN010000044">
    <property type="protein sequence ID" value="KAK4806141.1"/>
    <property type="molecule type" value="Genomic_DNA"/>
</dbReference>
<sequence>MVKTMVRQVVPLQPMEVHSRADIHPAACGGPHAKASGCALKEAAACGEPMLEQAPGRNCGLCRGAHAGACFQAGPVTPWGPFLKDCTLWKGPMLEQFLKNCSPWEGPTLEKVVEDCLPWEGPHAGAGEECEEEGAAETKCDELIATPIPHPPHTSIFQSFRLTLHNEHTSTSVFNSQTSYPQGIQPPELEDRNGEQNKPPIIEEEAVNDLLRHLDTHKSMGPDRIHPRVLRELARSPSTRRAGRRIRGITGLSA</sequence>
<comment type="caution">
    <text evidence="2">The sequence shown here is derived from an EMBL/GenBank/DDBJ whole genome shotgun (WGS) entry which is preliminary data.</text>
</comment>
<protein>
    <submittedName>
        <fullName evidence="2">Uncharacterized protein</fullName>
    </submittedName>
</protein>
<feature type="region of interest" description="Disordered" evidence="1">
    <location>
        <begin position="172"/>
        <end position="196"/>
    </location>
</feature>
<feature type="region of interest" description="Disordered" evidence="1">
    <location>
        <begin position="235"/>
        <end position="254"/>
    </location>
</feature>
<evidence type="ECO:0000256" key="1">
    <source>
        <dbReference type="SAM" id="MobiDB-lite"/>
    </source>
</evidence>
<reference evidence="2 3" key="1">
    <citation type="journal article" date="2023" name="J. Hered.">
        <title>Chromosome-level genome of the wood stork (Mycteria americana) provides insight into avian chromosome evolution.</title>
        <authorList>
            <person name="Flamio R. Jr."/>
            <person name="Ramstad K.M."/>
        </authorList>
    </citation>
    <scope>NUCLEOTIDE SEQUENCE [LARGE SCALE GENOMIC DNA]</scope>
    <source>
        <strain evidence="2">JAX WOST 10</strain>
    </source>
</reference>